<dbReference type="InterPro" id="IPR000212">
    <property type="entry name" value="DNA_helicase_UvrD/REP"/>
</dbReference>
<evidence type="ECO:0000313" key="13">
    <source>
        <dbReference type="EMBL" id="KAB1639673.1"/>
    </source>
</evidence>
<dbReference type="CDD" id="cd18807">
    <property type="entry name" value="SF1_C_UvrD"/>
    <property type="match status" value="1"/>
</dbReference>
<organism evidence="13 14">
    <name type="scientific">Pseudoclavibacter terrae</name>
    <dbReference type="NCBI Taxonomy" id="1530195"/>
    <lineage>
        <taxon>Bacteria</taxon>
        <taxon>Bacillati</taxon>
        <taxon>Actinomycetota</taxon>
        <taxon>Actinomycetes</taxon>
        <taxon>Micrococcales</taxon>
        <taxon>Microbacteriaceae</taxon>
        <taxon>Pseudoclavibacter</taxon>
    </lineage>
</organism>
<dbReference type="PANTHER" id="PTHR11070:SF69">
    <property type="entry name" value="ATP-DEPENDENT DNA HELICASE UVRD2"/>
    <property type="match status" value="1"/>
</dbReference>
<dbReference type="AlphaFoldDB" id="A0A7J5B6Q7"/>
<keyword evidence="6" id="KW-0413">Isomerase</keyword>
<dbReference type="CDD" id="cd17932">
    <property type="entry name" value="DEXQc_UvrD"/>
    <property type="match status" value="1"/>
</dbReference>
<evidence type="ECO:0000256" key="9">
    <source>
        <dbReference type="ARBA" id="ARBA00048988"/>
    </source>
</evidence>
<evidence type="ECO:0000256" key="2">
    <source>
        <dbReference type="ARBA" id="ARBA00022741"/>
    </source>
</evidence>
<dbReference type="PANTHER" id="PTHR11070">
    <property type="entry name" value="UVRD / RECB / PCRA DNA HELICASE FAMILY MEMBER"/>
    <property type="match status" value="1"/>
</dbReference>
<evidence type="ECO:0000256" key="6">
    <source>
        <dbReference type="ARBA" id="ARBA00023235"/>
    </source>
</evidence>
<comment type="similarity">
    <text evidence="1">Belongs to the helicase family. UvrD subfamily.</text>
</comment>
<dbReference type="PROSITE" id="PS51198">
    <property type="entry name" value="UVRD_HELICASE_ATP_BIND"/>
    <property type="match status" value="1"/>
</dbReference>
<dbReference type="EMBL" id="WBJX01000001">
    <property type="protein sequence ID" value="KAB1639673.1"/>
    <property type="molecule type" value="Genomic_DNA"/>
</dbReference>
<comment type="caution">
    <text evidence="13">The sequence shown here is derived from an EMBL/GenBank/DDBJ whole genome shotgun (WGS) entry which is preliminary data.</text>
</comment>
<keyword evidence="14" id="KW-1185">Reference proteome</keyword>
<evidence type="ECO:0000313" key="14">
    <source>
        <dbReference type="Proteomes" id="UP000490386"/>
    </source>
</evidence>
<dbReference type="Proteomes" id="UP000490386">
    <property type="component" value="Unassembled WGS sequence"/>
</dbReference>
<feature type="domain" description="UvrD-like helicase C-terminal" evidence="12">
    <location>
        <begin position="308"/>
        <end position="551"/>
    </location>
</feature>
<accession>A0A7J5B6Q7</accession>
<dbReference type="GO" id="GO:0005524">
    <property type="term" value="F:ATP binding"/>
    <property type="evidence" value="ECO:0007669"/>
    <property type="project" value="UniProtKB-UniRule"/>
</dbReference>
<dbReference type="Pfam" id="PF00580">
    <property type="entry name" value="UvrD-helicase"/>
    <property type="match status" value="1"/>
</dbReference>
<evidence type="ECO:0000259" key="11">
    <source>
        <dbReference type="PROSITE" id="PS51198"/>
    </source>
</evidence>
<comment type="catalytic activity">
    <reaction evidence="9">
        <text>ATP + H2O = ADP + phosphate + H(+)</text>
        <dbReference type="Rhea" id="RHEA:13065"/>
        <dbReference type="ChEBI" id="CHEBI:15377"/>
        <dbReference type="ChEBI" id="CHEBI:15378"/>
        <dbReference type="ChEBI" id="CHEBI:30616"/>
        <dbReference type="ChEBI" id="CHEBI:43474"/>
        <dbReference type="ChEBI" id="CHEBI:456216"/>
        <dbReference type="EC" id="5.6.2.4"/>
    </reaction>
</comment>
<dbReference type="Gene3D" id="3.40.50.300">
    <property type="entry name" value="P-loop containing nucleotide triphosphate hydrolases"/>
    <property type="match status" value="3"/>
</dbReference>
<gene>
    <name evidence="13" type="ORF">F8O03_04940</name>
</gene>
<dbReference type="GO" id="GO:0003677">
    <property type="term" value="F:DNA binding"/>
    <property type="evidence" value="ECO:0007669"/>
    <property type="project" value="InterPro"/>
</dbReference>
<name>A0A7J5B6Q7_9MICO</name>
<dbReference type="Gene3D" id="1.10.486.10">
    <property type="entry name" value="PCRA, domain 4"/>
    <property type="match status" value="1"/>
</dbReference>
<dbReference type="GO" id="GO:0005829">
    <property type="term" value="C:cytosol"/>
    <property type="evidence" value="ECO:0007669"/>
    <property type="project" value="TreeGrafter"/>
</dbReference>
<dbReference type="Gene3D" id="1.10.10.160">
    <property type="match status" value="1"/>
</dbReference>
<evidence type="ECO:0000256" key="10">
    <source>
        <dbReference type="PROSITE-ProRule" id="PRU00560"/>
    </source>
</evidence>
<evidence type="ECO:0000256" key="7">
    <source>
        <dbReference type="ARBA" id="ARBA00034617"/>
    </source>
</evidence>
<dbReference type="InterPro" id="IPR027417">
    <property type="entry name" value="P-loop_NTPase"/>
</dbReference>
<reference evidence="13 14" key="1">
    <citation type="submission" date="2019-09" db="EMBL/GenBank/DDBJ databases">
        <title>Phylogeny of genus Pseudoclavibacter and closely related genus.</title>
        <authorList>
            <person name="Li Y."/>
        </authorList>
    </citation>
    <scope>NUCLEOTIDE SEQUENCE [LARGE SCALE GENOMIC DNA]</scope>
    <source>
        <strain evidence="13 14">THG-MD12</strain>
    </source>
</reference>
<dbReference type="SUPFAM" id="SSF52540">
    <property type="entry name" value="P-loop containing nucleoside triphosphate hydrolases"/>
    <property type="match status" value="1"/>
</dbReference>
<dbReference type="GO" id="GO:0033202">
    <property type="term" value="C:DNA helicase complex"/>
    <property type="evidence" value="ECO:0007669"/>
    <property type="project" value="TreeGrafter"/>
</dbReference>
<dbReference type="InterPro" id="IPR014016">
    <property type="entry name" value="UvrD-like_ATP-bd"/>
</dbReference>
<comment type="catalytic activity">
    <reaction evidence="7">
        <text>Couples ATP hydrolysis with the unwinding of duplex DNA by translocating in the 3'-5' direction.</text>
        <dbReference type="EC" id="5.6.2.4"/>
    </reaction>
</comment>
<evidence type="ECO:0000259" key="12">
    <source>
        <dbReference type="PROSITE" id="PS51217"/>
    </source>
</evidence>
<evidence type="ECO:0000256" key="3">
    <source>
        <dbReference type="ARBA" id="ARBA00022801"/>
    </source>
</evidence>
<dbReference type="EC" id="5.6.2.4" evidence="8"/>
<dbReference type="InterPro" id="IPR013986">
    <property type="entry name" value="DExx_box_DNA_helicase_dom_sf"/>
</dbReference>
<dbReference type="OrthoDB" id="9806690at2"/>
<keyword evidence="5 10" id="KW-0067">ATP-binding</keyword>
<protein>
    <recommendedName>
        <fullName evidence="8">DNA 3'-5' helicase</fullName>
        <ecNumber evidence="8">5.6.2.4</ecNumber>
    </recommendedName>
</protein>
<dbReference type="Pfam" id="PF13361">
    <property type="entry name" value="UvrD_C"/>
    <property type="match status" value="2"/>
</dbReference>
<keyword evidence="3 10" id="KW-0378">Hydrolase</keyword>
<proteinExistence type="inferred from homology"/>
<feature type="domain" description="UvrD-like helicase ATP-binding" evidence="11">
    <location>
        <begin position="26"/>
        <end position="307"/>
    </location>
</feature>
<keyword evidence="2 10" id="KW-0547">Nucleotide-binding</keyword>
<evidence type="ECO:0000256" key="8">
    <source>
        <dbReference type="ARBA" id="ARBA00034808"/>
    </source>
</evidence>
<dbReference type="InterPro" id="IPR014017">
    <property type="entry name" value="DNA_helicase_UvrD-like_C"/>
</dbReference>
<dbReference type="GO" id="GO:0000725">
    <property type="term" value="P:recombinational repair"/>
    <property type="evidence" value="ECO:0007669"/>
    <property type="project" value="TreeGrafter"/>
</dbReference>
<dbReference type="GO" id="GO:0043138">
    <property type="term" value="F:3'-5' DNA helicase activity"/>
    <property type="evidence" value="ECO:0007669"/>
    <property type="project" value="UniProtKB-EC"/>
</dbReference>
<dbReference type="GO" id="GO:0016787">
    <property type="term" value="F:hydrolase activity"/>
    <property type="evidence" value="ECO:0007669"/>
    <property type="project" value="UniProtKB-UniRule"/>
</dbReference>
<evidence type="ECO:0000256" key="5">
    <source>
        <dbReference type="ARBA" id="ARBA00022840"/>
    </source>
</evidence>
<feature type="binding site" evidence="10">
    <location>
        <begin position="47"/>
        <end position="54"/>
    </location>
    <ligand>
        <name>ATP</name>
        <dbReference type="ChEBI" id="CHEBI:30616"/>
    </ligand>
</feature>
<evidence type="ECO:0000256" key="4">
    <source>
        <dbReference type="ARBA" id="ARBA00022806"/>
    </source>
</evidence>
<dbReference type="PROSITE" id="PS51217">
    <property type="entry name" value="UVRD_HELICASE_CTER"/>
    <property type="match status" value="1"/>
</dbReference>
<evidence type="ECO:0000256" key="1">
    <source>
        <dbReference type="ARBA" id="ARBA00009922"/>
    </source>
</evidence>
<sequence>MRGSVVTSTDSETPAQASTADVSLLASLNDAQREAALALVGPVCILAGAGTGKTRTITHRIAYGIRAGVYDPSRVLALTFTSKAAGELRGRLRDLGASGVAARTFHAAALSQLGFFWPHTVGGPAPAIVKGKGRLIAEAAERIRLRLDPAGVRDMATEIEWRKVRELSLEEYAIQLRTTRSLPKGVGDDAALALLQAYEDIKDERRQMDFEDVLLATVGMLELEPWVTQRVREQYRFFVVDEYQDVSPLQQRLLQLWLGERRELCVVGDAAQTIYSFAGASSSFLTGFPERYPDARVVRLEDNYRSTSAIIAVANEVARHVPYALTLEPAAETPRREPLPEVLQFHDDDDEARGVVHRIGEDLRGGIPIESIAVLYRTNVQAAAVERALQDAGIAYSAIGQRRFFEQPEVRQALSALRAAVMQETEGPLFQAVSDVLRDLGWTHEPPADSGALRDRWNSWDALLRLADAQPHGTKLAEFSAELQQRAKMQYEPELRAVTLSSIHAAKGLEWDSVTIIGASEGLLPIWYAESQAELDEERRLLYVAVTRARKRLRLTHAQFGGRRDAERPASRFLAELGTRIRRGTNGAFGGPRR</sequence>
<keyword evidence="4 10" id="KW-0347">Helicase</keyword>